<keyword evidence="3" id="KW-0012">Acyltransferase</keyword>
<gene>
    <name evidence="3" type="ORF">TOI97_11330</name>
</gene>
<dbReference type="EMBL" id="JAXIVU010000020">
    <property type="protein sequence ID" value="MDY7220154.1"/>
    <property type="molecule type" value="Genomic_DNA"/>
</dbReference>
<evidence type="ECO:0000313" key="3">
    <source>
        <dbReference type="EMBL" id="MDY7220154.1"/>
    </source>
</evidence>
<organism evidence="3 4">
    <name type="scientific">Denitrificimonas halotolerans</name>
    <dbReference type="NCBI Taxonomy" id="3098930"/>
    <lineage>
        <taxon>Bacteria</taxon>
        <taxon>Pseudomonadati</taxon>
        <taxon>Pseudomonadota</taxon>
        <taxon>Gammaproteobacteria</taxon>
        <taxon>Pseudomonadales</taxon>
        <taxon>Pseudomonadaceae</taxon>
        <taxon>Denitrificimonas</taxon>
    </lineage>
</organism>
<evidence type="ECO:0000259" key="2">
    <source>
        <dbReference type="SMART" id="SM00563"/>
    </source>
</evidence>
<keyword evidence="4" id="KW-1185">Reference proteome</keyword>
<keyword evidence="3" id="KW-0808">Transferase</keyword>
<dbReference type="InterPro" id="IPR002123">
    <property type="entry name" value="Plipid/glycerol_acylTrfase"/>
</dbReference>
<keyword evidence="1" id="KW-0472">Membrane</keyword>
<dbReference type="SMART" id="SM00563">
    <property type="entry name" value="PlsC"/>
    <property type="match status" value="1"/>
</dbReference>
<keyword evidence="1" id="KW-1133">Transmembrane helix</keyword>
<dbReference type="Pfam" id="PF01553">
    <property type="entry name" value="Acyltransferase"/>
    <property type="match status" value="1"/>
</dbReference>
<reference evidence="3 4" key="1">
    <citation type="submission" date="2023-12" db="EMBL/GenBank/DDBJ databases">
        <title>Denitrificimonas halotolerans sp. nov.,a novel species isolated from landfill leachate.</title>
        <authorList>
            <person name="Wang S."/>
        </authorList>
    </citation>
    <scope>NUCLEOTIDE SEQUENCE [LARGE SCALE GENOMIC DNA]</scope>
    <source>
        <strain evidence="3 4">JX-1</strain>
    </source>
</reference>
<comment type="caution">
    <text evidence="3">The sequence shown here is derived from an EMBL/GenBank/DDBJ whole genome shotgun (WGS) entry which is preliminary data.</text>
</comment>
<dbReference type="RefSeq" id="WP_321554239.1">
    <property type="nucleotide sequence ID" value="NZ_JAXIVU010000020.1"/>
</dbReference>
<dbReference type="Proteomes" id="UP001294570">
    <property type="component" value="Unassembled WGS sequence"/>
</dbReference>
<proteinExistence type="predicted"/>
<accession>A0ABU5GTF8</accession>
<keyword evidence="1" id="KW-0812">Transmembrane</keyword>
<name>A0ABU5GTF8_9GAMM</name>
<feature type="transmembrane region" description="Helical" evidence="1">
    <location>
        <begin position="12"/>
        <end position="39"/>
    </location>
</feature>
<protein>
    <submittedName>
        <fullName evidence="3">Acyltransferase</fullName>
        <ecNumber evidence="3">2.3.-.-</ecNumber>
    </submittedName>
</protein>
<dbReference type="CDD" id="cd07990">
    <property type="entry name" value="LPLAT_LCLAT1-like"/>
    <property type="match status" value="1"/>
</dbReference>
<dbReference type="GO" id="GO:0016746">
    <property type="term" value="F:acyltransferase activity"/>
    <property type="evidence" value="ECO:0007669"/>
    <property type="project" value="UniProtKB-KW"/>
</dbReference>
<evidence type="ECO:0000313" key="4">
    <source>
        <dbReference type="Proteomes" id="UP001294570"/>
    </source>
</evidence>
<dbReference type="NCBIfam" id="NF010621">
    <property type="entry name" value="PRK14014.1"/>
    <property type="match status" value="1"/>
</dbReference>
<dbReference type="EC" id="2.3.-.-" evidence="3"/>
<dbReference type="PANTHER" id="PTHR10983:SF16">
    <property type="entry name" value="LYSOCARDIOLIPIN ACYLTRANSFERASE 1"/>
    <property type="match status" value="1"/>
</dbReference>
<dbReference type="PANTHER" id="PTHR10983">
    <property type="entry name" value="1-ACYLGLYCEROL-3-PHOSPHATE ACYLTRANSFERASE-RELATED"/>
    <property type="match status" value="1"/>
</dbReference>
<feature type="domain" description="Phospholipid/glycerol acyltransferase" evidence="2">
    <location>
        <begin position="89"/>
        <end position="231"/>
    </location>
</feature>
<evidence type="ECO:0000256" key="1">
    <source>
        <dbReference type="SAM" id="Phobius"/>
    </source>
</evidence>
<dbReference type="SUPFAM" id="SSF69593">
    <property type="entry name" value="Glycerol-3-phosphate (1)-acyltransferase"/>
    <property type="match status" value="1"/>
</dbReference>
<sequence>MLHGLPPLLRGLIASLLLALNTLFWCWPLFALALLKLILPLPPVQRKIRVAMHWIAEAWISINSFWMRLVQPIDWDVQGLEKLDLTHSWLVTSNHQSWVDILALQYQFNRRLPLLKFFLKQELIWVPVIGLCWWALEFPFMKRYSKAYLEKHPEKQGQDLATTRKACERYKTTPVSIFNFLEGTRFTQAKHAQQNSPFKHLLKPKAGGIAFVLDAMGEQLHGMVNVTIYYPGGRPTFWDLLSGQVKRIVMRIEIMPIPEQFIGQSYDQNMEYRAEFQSWVNQLWQAKDQQLSEIITEEQNIKAN</sequence>